<keyword evidence="5" id="KW-0479">Metal-binding</keyword>
<dbReference type="InterPro" id="IPR015375">
    <property type="entry name" value="NADH_PPase-like_N"/>
</dbReference>
<dbReference type="GO" id="GO:0006742">
    <property type="term" value="P:NADP+ catabolic process"/>
    <property type="evidence" value="ECO:0007669"/>
    <property type="project" value="TreeGrafter"/>
</dbReference>
<evidence type="ECO:0000256" key="3">
    <source>
        <dbReference type="ARBA" id="ARBA00009595"/>
    </source>
</evidence>
<evidence type="ECO:0000313" key="12">
    <source>
        <dbReference type="Proteomes" id="UP000036951"/>
    </source>
</evidence>
<keyword evidence="12" id="KW-1185">Reference proteome</keyword>
<keyword evidence="8" id="KW-0520">NAD</keyword>
<dbReference type="AlphaFoldDB" id="A0A8E1UQV9"/>
<dbReference type="FunFam" id="3.90.79.10:FF:000051">
    <property type="entry name" value="Probable NADH pyrophosphatase"/>
    <property type="match status" value="1"/>
</dbReference>
<dbReference type="NCBIfam" id="NF001299">
    <property type="entry name" value="PRK00241.1"/>
    <property type="match status" value="1"/>
</dbReference>
<comment type="catalytic activity">
    <reaction evidence="9">
        <text>a 5'-end NAD(+)-phospho-ribonucleoside in mRNA + H2O = a 5'-end phospho-adenosine-phospho-ribonucleoside in mRNA + beta-nicotinamide D-ribonucleotide + 2 H(+)</text>
        <dbReference type="Rhea" id="RHEA:60876"/>
        <dbReference type="Rhea" id="RHEA-COMP:15698"/>
        <dbReference type="Rhea" id="RHEA-COMP:15719"/>
        <dbReference type="ChEBI" id="CHEBI:14649"/>
        <dbReference type="ChEBI" id="CHEBI:15377"/>
        <dbReference type="ChEBI" id="CHEBI:15378"/>
        <dbReference type="ChEBI" id="CHEBI:144029"/>
        <dbReference type="ChEBI" id="CHEBI:144051"/>
    </reaction>
    <physiologicalReaction direction="left-to-right" evidence="9">
        <dbReference type="Rhea" id="RHEA:60877"/>
    </physiologicalReaction>
</comment>
<dbReference type="GO" id="GO:0005829">
    <property type="term" value="C:cytosol"/>
    <property type="evidence" value="ECO:0007669"/>
    <property type="project" value="TreeGrafter"/>
</dbReference>
<evidence type="ECO:0000259" key="10">
    <source>
        <dbReference type="PROSITE" id="PS51462"/>
    </source>
</evidence>
<dbReference type="EMBL" id="LFQU01000007">
    <property type="protein sequence ID" value="KOO68931.1"/>
    <property type="molecule type" value="Genomic_DNA"/>
</dbReference>
<gene>
    <name evidence="11" type="ORF">ACU52_05415</name>
</gene>
<evidence type="ECO:0000256" key="6">
    <source>
        <dbReference type="ARBA" id="ARBA00022801"/>
    </source>
</evidence>
<name>A0A8E1UQV9_9BACT</name>
<proteinExistence type="inferred from homology"/>
<dbReference type="InterPro" id="IPR049734">
    <property type="entry name" value="NudC-like_C"/>
</dbReference>
<feature type="domain" description="Nudix hydrolase" evidence="10">
    <location>
        <begin position="127"/>
        <end position="254"/>
    </location>
</feature>
<keyword evidence="7" id="KW-0460">Magnesium</keyword>
<dbReference type="Gene3D" id="3.90.79.20">
    <property type="match status" value="1"/>
</dbReference>
<dbReference type="GO" id="GO:0019677">
    <property type="term" value="P:NAD+ catabolic process"/>
    <property type="evidence" value="ECO:0007669"/>
    <property type="project" value="TreeGrafter"/>
</dbReference>
<dbReference type="RefSeq" id="WP_053398040.1">
    <property type="nucleotide sequence ID" value="NZ_LFQU01000007.1"/>
</dbReference>
<comment type="caution">
    <text evidence="11">The sequence shown here is derived from an EMBL/GenBank/DDBJ whole genome shotgun (WGS) entry which is preliminary data.</text>
</comment>
<sequence>MKKYWFVFNNTDLLLEKNSDGSYTIPFQEYPPTEIGKDTTIHDITPLESYEVKTYRIDGPIINDKFEMCNLRASYHKLPQPLYLKAGKCEEILYWDSNTKFCGVCGGHMKLNTDISKKCEKCGKEIWPQLATAIIVLIHKNDQVLLVHANNFKGNYYGLVAGFVETGETLEQAVVREVTEETSLKIKNLKYFGSQPWPYPCGLMIGFYAEYESGEIKLQRSELGAGGWFTMDNLPPIPEKLSIARKLIDNWIENHDKI</sequence>
<dbReference type="EC" id="3.6.1.22" evidence="4"/>
<evidence type="ECO:0000256" key="1">
    <source>
        <dbReference type="ARBA" id="ARBA00001946"/>
    </source>
</evidence>
<organism evidence="11 12">
    <name type="scientific">Xylanibacter rarus</name>
    <dbReference type="NCBI Taxonomy" id="1676614"/>
    <lineage>
        <taxon>Bacteria</taxon>
        <taxon>Pseudomonadati</taxon>
        <taxon>Bacteroidota</taxon>
        <taxon>Bacteroidia</taxon>
        <taxon>Bacteroidales</taxon>
        <taxon>Prevotellaceae</taxon>
        <taxon>Xylanibacter</taxon>
    </lineage>
</organism>
<dbReference type="InterPro" id="IPR000086">
    <property type="entry name" value="NUDIX_hydrolase_dom"/>
</dbReference>
<comment type="cofactor">
    <cofactor evidence="1">
        <name>Mg(2+)</name>
        <dbReference type="ChEBI" id="CHEBI:18420"/>
    </cofactor>
</comment>
<evidence type="ECO:0000256" key="7">
    <source>
        <dbReference type="ARBA" id="ARBA00022842"/>
    </source>
</evidence>
<dbReference type="Pfam" id="PF09296">
    <property type="entry name" value="NUDIX-like"/>
    <property type="match status" value="1"/>
</dbReference>
<dbReference type="GO" id="GO:0046872">
    <property type="term" value="F:metal ion binding"/>
    <property type="evidence" value="ECO:0007669"/>
    <property type="project" value="UniProtKB-KW"/>
</dbReference>
<dbReference type="InterPro" id="IPR015797">
    <property type="entry name" value="NUDIX_hydrolase-like_dom_sf"/>
</dbReference>
<dbReference type="OrthoDB" id="9787476at2"/>
<dbReference type="InterPro" id="IPR050241">
    <property type="entry name" value="NAD-cap_RNA_hydrolase_NudC"/>
</dbReference>
<evidence type="ECO:0000256" key="2">
    <source>
        <dbReference type="ARBA" id="ARBA00001947"/>
    </source>
</evidence>
<dbReference type="Gene3D" id="3.90.79.10">
    <property type="entry name" value="Nucleoside Triphosphate Pyrophosphohydrolase"/>
    <property type="match status" value="1"/>
</dbReference>
<evidence type="ECO:0000256" key="4">
    <source>
        <dbReference type="ARBA" id="ARBA00012381"/>
    </source>
</evidence>
<evidence type="ECO:0000313" key="11">
    <source>
        <dbReference type="EMBL" id="KOO68931.1"/>
    </source>
</evidence>
<evidence type="ECO:0000256" key="8">
    <source>
        <dbReference type="ARBA" id="ARBA00023027"/>
    </source>
</evidence>
<keyword evidence="11" id="KW-0808">Transferase</keyword>
<dbReference type="GO" id="GO:0035529">
    <property type="term" value="F:NADH pyrophosphatase activity"/>
    <property type="evidence" value="ECO:0007669"/>
    <property type="project" value="TreeGrafter"/>
</dbReference>
<dbReference type="Pfam" id="PF00293">
    <property type="entry name" value="NUDIX"/>
    <property type="match status" value="1"/>
</dbReference>
<protein>
    <recommendedName>
        <fullName evidence="4">NAD(+) diphosphatase</fullName>
        <ecNumber evidence="4">3.6.1.22</ecNumber>
    </recommendedName>
</protein>
<dbReference type="SUPFAM" id="SSF55811">
    <property type="entry name" value="Nudix"/>
    <property type="match status" value="2"/>
</dbReference>
<reference evidence="11 12" key="1">
    <citation type="submission" date="2015-06" db="EMBL/GenBank/DDBJ databases">
        <title>Prevotella sp. 109, sp. nov., a novel member of the family Prevotellaceae isolated from human faeces.</title>
        <authorList>
            <person name="Shkoporov A.N."/>
            <person name="Chaplin A.V."/>
            <person name="Kafarskaia L.I."/>
            <person name="Efimov B.A."/>
        </authorList>
    </citation>
    <scope>NUCLEOTIDE SEQUENCE [LARGE SCALE GENOMIC DNA]</scope>
    <source>
        <strain evidence="11 12">109</strain>
    </source>
</reference>
<keyword evidence="6" id="KW-0378">Hydrolase</keyword>
<keyword evidence="11" id="KW-0328">Glycosyltransferase</keyword>
<accession>A0A8E1UQV9</accession>
<dbReference type="PANTHER" id="PTHR42904:SF6">
    <property type="entry name" value="NAD-CAPPED RNA HYDROLASE NUDT12"/>
    <property type="match status" value="1"/>
</dbReference>
<evidence type="ECO:0000256" key="9">
    <source>
        <dbReference type="ARBA" id="ARBA00023679"/>
    </source>
</evidence>
<dbReference type="GO" id="GO:0016757">
    <property type="term" value="F:glycosyltransferase activity"/>
    <property type="evidence" value="ECO:0007669"/>
    <property type="project" value="UniProtKB-KW"/>
</dbReference>
<dbReference type="CDD" id="cd03429">
    <property type="entry name" value="NUDIX_NADH_pyrophosphatase_Nudt13"/>
    <property type="match status" value="1"/>
</dbReference>
<dbReference type="Proteomes" id="UP000036951">
    <property type="component" value="Unassembled WGS sequence"/>
</dbReference>
<dbReference type="PANTHER" id="PTHR42904">
    <property type="entry name" value="NUDIX HYDROLASE, NUDC SUBFAMILY"/>
    <property type="match status" value="1"/>
</dbReference>
<dbReference type="PROSITE" id="PS51462">
    <property type="entry name" value="NUDIX"/>
    <property type="match status" value="1"/>
</dbReference>
<comment type="similarity">
    <text evidence="3">Belongs to the Nudix hydrolase family. NudC subfamily.</text>
</comment>
<comment type="cofactor">
    <cofactor evidence="2">
        <name>Zn(2+)</name>
        <dbReference type="ChEBI" id="CHEBI:29105"/>
    </cofactor>
</comment>
<evidence type="ECO:0000256" key="5">
    <source>
        <dbReference type="ARBA" id="ARBA00022723"/>
    </source>
</evidence>